<keyword evidence="1" id="KW-1133">Transmembrane helix</keyword>
<keyword evidence="1" id="KW-0812">Transmembrane</keyword>
<name>A0A396J830_MEDTR</name>
<reference evidence="3" key="1">
    <citation type="journal article" date="2018" name="Nat. Plants">
        <title>Whole-genome landscape of Medicago truncatula symbiotic genes.</title>
        <authorList>
            <person name="Pecrix Y."/>
            <person name="Staton S.E."/>
            <person name="Sallet E."/>
            <person name="Lelandais-Briere C."/>
            <person name="Moreau S."/>
            <person name="Carrere S."/>
            <person name="Blein T."/>
            <person name="Jardinaud M.F."/>
            <person name="Latrasse D."/>
            <person name="Zouine M."/>
            <person name="Zahm M."/>
            <person name="Kreplak J."/>
            <person name="Mayjonade B."/>
            <person name="Satge C."/>
            <person name="Perez M."/>
            <person name="Cauet S."/>
            <person name="Marande W."/>
            <person name="Chantry-Darmon C."/>
            <person name="Lopez-Roques C."/>
            <person name="Bouchez O."/>
            <person name="Berard A."/>
            <person name="Debelle F."/>
            <person name="Munos S."/>
            <person name="Bendahmane A."/>
            <person name="Berges H."/>
            <person name="Niebel A."/>
            <person name="Buitink J."/>
            <person name="Frugier F."/>
            <person name="Benhamed M."/>
            <person name="Crespi M."/>
            <person name="Gouzy J."/>
            <person name="Gamas P."/>
        </authorList>
    </citation>
    <scope>NUCLEOTIDE SEQUENCE [LARGE SCALE GENOMIC DNA]</scope>
    <source>
        <strain evidence="3">cv. Jemalong A17</strain>
    </source>
</reference>
<dbReference type="Gramene" id="rna8223">
    <property type="protein sequence ID" value="RHN72503.1"/>
    <property type="gene ID" value="gene8223"/>
</dbReference>
<proteinExistence type="predicted"/>
<accession>A0A396J830</accession>
<evidence type="ECO:0000313" key="3">
    <source>
        <dbReference type="Proteomes" id="UP000265566"/>
    </source>
</evidence>
<dbReference type="Proteomes" id="UP000265566">
    <property type="component" value="Chromosome 2"/>
</dbReference>
<gene>
    <name evidence="2" type="ORF">MtrunA17_Chr2g0288381</name>
</gene>
<evidence type="ECO:0000256" key="1">
    <source>
        <dbReference type="SAM" id="Phobius"/>
    </source>
</evidence>
<evidence type="ECO:0008006" key="4">
    <source>
        <dbReference type="Google" id="ProtNLM"/>
    </source>
</evidence>
<evidence type="ECO:0000313" key="2">
    <source>
        <dbReference type="EMBL" id="RHN72503.1"/>
    </source>
</evidence>
<keyword evidence="1" id="KW-0472">Membrane</keyword>
<dbReference type="EMBL" id="PSQE01000002">
    <property type="protein sequence ID" value="RHN72503.1"/>
    <property type="molecule type" value="Genomic_DNA"/>
</dbReference>
<organism evidence="2 3">
    <name type="scientific">Medicago truncatula</name>
    <name type="common">Barrel medic</name>
    <name type="synonym">Medicago tribuloides</name>
    <dbReference type="NCBI Taxonomy" id="3880"/>
    <lineage>
        <taxon>Eukaryota</taxon>
        <taxon>Viridiplantae</taxon>
        <taxon>Streptophyta</taxon>
        <taxon>Embryophyta</taxon>
        <taxon>Tracheophyta</taxon>
        <taxon>Spermatophyta</taxon>
        <taxon>Magnoliopsida</taxon>
        <taxon>eudicotyledons</taxon>
        <taxon>Gunneridae</taxon>
        <taxon>Pentapetalae</taxon>
        <taxon>rosids</taxon>
        <taxon>fabids</taxon>
        <taxon>Fabales</taxon>
        <taxon>Fabaceae</taxon>
        <taxon>Papilionoideae</taxon>
        <taxon>50 kb inversion clade</taxon>
        <taxon>NPAAA clade</taxon>
        <taxon>Hologalegina</taxon>
        <taxon>IRL clade</taxon>
        <taxon>Trifolieae</taxon>
        <taxon>Medicago</taxon>
    </lineage>
</organism>
<dbReference type="AlphaFoldDB" id="A0A396J830"/>
<feature type="transmembrane region" description="Helical" evidence="1">
    <location>
        <begin position="32"/>
        <end position="52"/>
    </location>
</feature>
<comment type="caution">
    <text evidence="2">The sequence shown here is derived from an EMBL/GenBank/DDBJ whole genome shotgun (WGS) entry which is preliminary data.</text>
</comment>
<protein>
    <recommendedName>
        <fullName evidence="4">Transmembrane protein</fullName>
    </recommendedName>
</protein>
<sequence length="73" mass="8358">MYQVGKLLSEIEEKLVGHRMVSLVDKETNVKFRVTVPVLIYAALLLTLHLLVEAKWGRSHERIPAFIAPCERT</sequence>